<dbReference type="EMBL" id="LN879382">
    <property type="protein sequence ID" value="CUM44475.1"/>
    <property type="molecule type" value="Genomic_DNA"/>
</dbReference>
<dbReference type="AlphaFoldDB" id="A0A127ZNN6"/>
<keyword evidence="1" id="KW-0677">Repeat</keyword>
<dbReference type="InterPro" id="IPR002182">
    <property type="entry name" value="NB-ARC"/>
</dbReference>
<keyword evidence="2" id="KW-0547">Nucleotide-binding</keyword>
<feature type="domain" description="Disease resistance N-terminal" evidence="6">
    <location>
        <begin position="47"/>
        <end position="127"/>
    </location>
</feature>
<keyword evidence="3" id="KW-0611">Plant defense</keyword>
<evidence type="ECO:0000256" key="1">
    <source>
        <dbReference type="ARBA" id="ARBA00022737"/>
    </source>
</evidence>
<evidence type="ECO:0000259" key="7">
    <source>
        <dbReference type="Pfam" id="PF23559"/>
    </source>
</evidence>
<feature type="coiled-coil region" evidence="4">
    <location>
        <begin position="144"/>
        <end position="202"/>
    </location>
</feature>
<dbReference type="CDD" id="cd14798">
    <property type="entry name" value="RX-CC_like"/>
    <property type="match status" value="1"/>
</dbReference>
<evidence type="ECO:0000256" key="2">
    <source>
        <dbReference type="ARBA" id="ARBA00022741"/>
    </source>
</evidence>
<sequence length="967" mass="111188">MTLVVAEISFLLHIKELTLVVGNLLGNQNIVCQVQKKQNTVMNVLSVVSFVLDHLSQLVEHEARLLSGVEDKVKSLERELQMINVILRTTNSNNDIQKTVVSQIRDVAHEAEDVIDTYVAKVALHNRRTMLGRLLHGVDQTKLLHDVSEKIDEIITTLNQIRENKIKYSEFQERNHQSIAEEEEEEKERERLLHKLRRNVEEEHVVGFIRGSQAIIKLLKEGGSRRNVVSIIGMGGLGKTTLARKVYNDSKVKQGFSCCVWVYVSNECRAKELLLSLLKHLRPNLETELQEENNKGKKFTEEQDIFNLSVEELKKLVRQYLERKTRYLVVLDDLWKTQDWDEVQDAFPDNNRGNRILITSRLKEVALHTSLHPPYYLQFLSQEESWELFRRKVFRGEECPFELEPLGKQIVASCRGLPLSIVVLAGLLANKEKSHREWSKVVGHVNWYLTQDETQVKDIVLKLSYDNLPRRLKPCFLYFGIFPEDFEIPVRPLLQQWVAEGFIQETRNRDPDDVAEDYLYELIDRSLVQVAAIKTSGGVKTCHIHDLLRDLCVSQSKGDKIFEVCSDNDIQILTKPRRLSFHCDMGHYISSSNKDHSCIRSLFFFGIYSNFTGNEWEWLFKGFKLVRVLELGKNHCAGKIPSNLGDFIHLRYLRIDSNFGIIIPTSILTLQNLQTVDLGNWFREIPICFPAQMWKLKHLRHLYGQGPVKLQGHYSGSNEVMWNLRTIFPIDIDTQTLSLMKKGSFPNLVKLGLSINSDRQGKWPKLLQSLQELSHLNILKICLRGDFDASIGTVSSIWRFGCEPQELLQSLGLLTHITTLKITNICSLMITVPPNVTKLTLRGISSITREGLNALRNHTKLQILSLYGDYGSNINLNCVVGGFPQLQVLQLKKFTSVNWKLGNGAMPRLHTLVIINCQSLDDLPNELWSLTAFRKLHVKQPSQPMLRMLRDLKIKDRVQVIVDDHDN</sequence>
<evidence type="ECO:0000259" key="6">
    <source>
        <dbReference type="Pfam" id="PF18052"/>
    </source>
</evidence>
<organism evidence="9">
    <name type="scientific">Cajanus cajan</name>
    <name type="common">Pigeon pea</name>
    <name type="synonym">Cajanus indicus</name>
    <dbReference type="NCBI Taxonomy" id="3821"/>
    <lineage>
        <taxon>Eukaryota</taxon>
        <taxon>Viridiplantae</taxon>
        <taxon>Streptophyta</taxon>
        <taxon>Embryophyta</taxon>
        <taxon>Tracheophyta</taxon>
        <taxon>Spermatophyta</taxon>
        <taxon>Magnoliopsida</taxon>
        <taxon>eudicotyledons</taxon>
        <taxon>Gunneridae</taxon>
        <taxon>Pentapetalae</taxon>
        <taxon>rosids</taxon>
        <taxon>fabids</taxon>
        <taxon>Fabales</taxon>
        <taxon>Fabaceae</taxon>
        <taxon>Papilionoideae</taxon>
        <taxon>50 kb inversion clade</taxon>
        <taxon>NPAAA clade</taxon>
        <taxon>indigoferoid/millettioid clade</taxon>
        <taxon>Phaseoleae</taxon>
        <taxon>Cajanus</taxon>
    </lineage>
</organism>
<dbReference type="FunFam" id="3.40.50.300:FF:001091">
    <property type="entry name" value="Probable disease resistance protein At1g61300"/>
    <property type="match status" value="1"/>
</dbReference>
<dbReference type="InterPro" id="IPR032675">
    <property type="entry name" value="LRR_dom_sf"/>
</dbReference>
<dbReference type="GO" id="GO:0098542">
    <property type="term" value="P:defense response to other organism"/>
    <property type="evidence" value="ECO:0007669"/>
    <property type="project" value="TreeGrafter"/>
</dbReference>
<dbReference type="GO" id="GO:0043531">
    <property type="term" value="F:ADP binding"/>
    <property type="evidence" value="ECO:0007669"/>
    <property type="project" value="InterPro"/>
</dbReference>
<accession>A0A127ZNN6</accession>
<dbReference type="Gene3D" id="3.80.10.10">
    <property type="entry name" value="Ribonuclease Inhibitor"/>
    <property type="match status" value="1"/>
</dbReference>
<dbReference type="Pfam" id="PF00931">
    <property type="entry name" value="NB-ARC"/>
    <property type="match status" value="1"/>
</dbReference>
<dbReference type="Gene3D" id="3.40.50.300">
    <property type="entry name" value="P-loop containing nucleotide triphosphate hydrolases"/>
    <property type="match status" value="1"/>
</dbReference>
<evidence type="ECO:0000259" key="8">
    <source>
        <dbReference type="Pfam" id="PF23598"/>
    </source>
</evidence>
<evidence type="ECO:0000259" key="5">
    <source>
        <dbReference type="Pfam" id="PF00931"/>
    </source>
</evidence>
<dbReference type="InterPro" id="IPR036388">
    <property type="entry name" value="WH-like_DNA-bd_sf"/>
</dbReference>
<dbReference type="FunFam" id="1.10.10.10:FF:000322">
    <property type="entry name" value="Probable disease resistance protein At1g63360"/>
    <property type="match status" value="1"/>
</dbReference>
<feature type="domain" description="Disease resistance R13L4/SHOC-2-like LRR" evidence="8">
    <location>
        <begin position="619"/>
        <end position="915"/>
    </location>
</feature>
<dbReference type="Gene3D" id="1.20.5.4130">
    <property type="match status" value="1"/>
</dbReference>
<dbReference type="Pfam" id="PF18052">
    <property type="entry name" value="Rx_N"/>
    <property type="match status" value="1"/>
</dbReference>
<dbReference type="Pfam" id="PF23598">
    <property type="entry name" value="LRR_14"/>
    <property type="match status" value="1"/>
</dbReference>
<dbReference type="InterPro" id="IPR041118">
    <property type="entry name" value="Rx_N"/>
</dbReference>
<feature type="domain" description="NB-ARC" evidence="5">
    <location>
        <begin position="214"/>
        <end position="397"/>
    </location>
</feature>
<evidence type="ECO:0000313" key="9">
    <source>
        <dbReference type="EMBL" id="CUM44475.1"/>
    </source>
</evidence>
<dbReference type="InterPro" id="IPR042197">
    <property type="entry name" value="Apaf_helical"/>
</dbReference>
<dbReference type="InterPro" id="IPR027417">
    <property type="entry name" value="P-loop_NTPase"/>
</dbReference>
<dbReference type="SUPFAM" id="SSF52058">
    <property type="entry name" value="L domain-like"/>
    <property type="match status" value="1"/>
</dbReference>
<dbReference type="InterPro" id="IPR044974">
    <property type="entry name" value="Disease_R_plants"/>
</dbReference>
<evidence type="ECO:0000256" key="4">
    <source>
        <dbReference type="SAM" id="Coils"/>
    </source>
</evidence>
<dbReference type="InterPro" id="IPR058922">
    <property type="entry name" value="WHD_DRP"/>
</dbReference>
<dbReference type="InterPro" id="IPR055414">
    <property type="entry name" value="LRR_R13L4/SHOC2-like"/>
</dbReference>
<name>A0A127ZNN6_CAJCA</name>
<dbReference type="PANTHER" id="PTHR23155:SF1193">
    <property type="entry name" value="DISEASE RESISTANCE PROTEIN RPP13-RELATED"/>
    <property type="match status" value="1"/>
</dbReference>
<feature type="domain" description="Disease resistance protein winged helix" evidence="7">
    <location>
        <begin position="481"/>
        <end position="552"/>
    </location>
</feature>
<dbReference type="Gene3D" id="1.10.8.430">
    <property type="entry name" value="Helical domain of apoptotic protease-activating factors"/>
    <property type="match status" value="1"/>
</dbReference>
<dbReference type="PANTHER" id="PTHR23155">
    <property type="entry name" value="DISEASE RESISTANCE PROTEIN RP"/>
    <property type="match status" value="1"/>
</dbReference>
<keyword evidence="4" id="KW-0175">Coiled coil</keyword>
<reference evidence="9" key="2">
    <citation type="submission" date="2016-03" db="EMBL/GenBank/DDBJ databases">
        <title>Cajanus cajan BAC clone Cc13A15.</title>
        <authorList>
            <person name="Cook D.R."/>
        </authorList>
    </citation>
    <scope>NUCLEOTIDE SEQUENCE</scope>
</reference>
<dbReference type="Pfam" id="PF23559">
    <property type="entry name" value="WHD_DRP"/>
    <property type="match status" value="1"/>
</dbReference>
<dbReference type="PRINTS" id="PR00364">
    <property type="entry name" value="DISEASERSIST"/>
</dbReference>
<proteinExistence type="predicted"/>
<reference evidence="9" key="1">
    <citation type="submission" date="2015-08" db="EMBL/GenBank/DDBJ databases">
        <authorList>
            <person name="Babu N.S."/>
            <person name="Beckwith C.J."/>
            <person name="Beseler K.G."/>
            <person name="Brison A."/>
            <person name="Carone J.V."/>
            <person name="Caskin T.P."/>
            <person name="Diamond M."/>
            <person name="Durham M.E."/>
            <person name="Foxe J.M."/>
            <person name="Go M."/>
            <person name="Henderson B.A."/>
            <person name="Jones I.B."/>
            <person name="McGettigan J.A."/>
            <person name="Micheletti S.J."/>
            <person name="Nasrallah M.E."/>
            <person name="Ortiz D."/>
            <person name="Piller C.R."/>
            <person name="Privatt S.R."/>
            <person name="Schneider S.L."/>
            <person name="Sharp S."/>
            <person name="Smith T.C."/>
            <person name="Stanton J.D."/>
            <person name="Ullery H.E."/>
            <person name="Wilson R.J."/>
            <person name="Serrano M.G."/>
            <person name="Buck G."/>
            <person name="Lee V."/>
            <person name="Wang Y."/>
            <person name="Carvalho R."/>
            <person name="Voegtly L."/>
            <person name="Shi R."/>
            <person name="Duckworth R."/>
            <person name="Johnson A."/>
            <person name="Loviza R."/>
            <person name="Walstead R."/>
            <person name="Shah Z."/>
            <person name="Kiflezghi M."/>
            <person name="Wade K."/>
            <person name="Ball S.L."/>
            <person name="Bradley K.W."/>
            <person name="Asai D.J."/>
            <person name="Bowman C.A."/>
            <person name="Russell D.A."/>
            <person name="Pope W.H."/>
            <person name="Jacobs-Sera D."/>
            <person name="Hendrix R.W."/>
            <person name="Hatfull G.F."/>
        </authorList>
    </citation>
    <scope>NUCLEOTIDE SEQUENCE</scope>
</reference>
<protein>
    <submittedName>
        <fullName evidence="9">NBS-LRR disease-resistance protein scn3r1 [Glycine max]</fullName>
    </submittedName>
</protein>
<dbReference type="SUPFAM" id="SSF52540">
    <property type="entry name" value="P-loop containing nucleoside triphosphate hydrolases"/>
    <property type="match status" value="1"/>
</dbReference>
<dbReference type="InterPro" id="IPR038005">
    <property type="entry name" value="RX-like_CC"/>
</dbReference>
<feature type="coiled-coil region" evidence="4">
    <location>
        <begin position="275"/>
        <end position="302"/>
    </location>
</feature>
<gene>
    <name evidence="9" type="primary">FGENESH6</name>
</gene>
<evidence type="ECO:0000256" key="3">
    <source>
        <dbReference type="ARBA" id="ARBA00022821"/>
    </source>
</evidence>
<feature type="coiled-coil region" evidence="4">
    <location>
        <begin position="59"/>
        <end position="86"/>
    </location>
</feature>
<dbReference type="Gene3D" id="1.10.10.10">
    <property type="entry name" value="Winged helix-like DNA-binding domain superfamily/Winged helix DNA-binding domain"/>
    <property type="match status" value="1"/>
</dbReference>